<dbReference type="SMART" id="SM00430">
    <property type="entry name" value="HOLI"/>
    <property type="match status" value="1"/>
</dbReference>
<feature type="domain" description="NR LBD" evidence="5">
    <location>
        <begin position="1"/>
        <end position="352"/>
    </location>
</feature>
<dbReference type="GO" id="GO:0003707">
    <property type="term" value="F:nuclear steroid receptor activity"/>
    <property type="evidence" value="ECO:0007669"/>
    <property type="project" value="InterPro"/>
</dbReference>
<evidence type="ECO:0000313" key="6">
    <source>
        <dbReference type="EMBL" id="KAH0810709.1"/>
    </source>
</evidence>
<evidence type="ECO:0000259" key="4">
    <source>
        <dbReference type="PROSITE" id="PS51065"/>
    </source>
</evidence>
<gene>
    <name evidence="6" type="ORF">GEV33_012083</name>
</gene>
<dbReference type="PRINTS" id="PR00398">
    <property type="entry name" value="STRDHORMONER"/>
</dbReference>
<feature type="domain" description="NHR" evidence="4">
    <location>
        <begin position="8"/>
        <end position="159"/>
    </location>
</feature>
<reference evidence="6" key="2">
    <citation type="submission" date="2021-08" db="EMBL/GenBank/DDBJ databases">
        <authorList>
            <person name="Eriksson T."/>
        </authorList>
    </citation>
    <scope>NUCLEOTIDE SEQUENCE</scope>
    <source>
        <strain evidence="6">Stoneville</strain>
        <tissue evidence="6">Whole head</tissue>
    </source>
</reference>
<evidence type="ECO:0000256" key="1">
    <source>
        <dbReference type="ARBA" id="ARBA00023015"/>
    </source>
</evidence>
<dbReference type="InterPro" id="IPR000536">
    <property type="entry name" value="Nucl_hrmn_rcpt_lig-bd"/>
</dbReference>
<evidence type="ECO:0000256" key="3">
    <source>
        <dbReference type="ARBA" id="ARBA00023170"/>
    </source>
</evidence>
<accession>A0A8J6H9R5</accession>
<dbReference type="InterPro" id="IPR001723">
    <property type="entry name" value="Nuclear_hrmn_rcpt"/>
</dbReference>
<evidence type="ECO:0000259" key="5">
    <source>
        <dbReference type="PROSITE" id="PS51843"/>
    </source>
</evidence>
<name>A0A8J6H9R5_TENMO</name>
<dbReference type="AlphaFoldDB" id="A0A8J6H9R5"/>
<protein>
    <recommendedName>
        <fullName evidence="8">NR LBD domain-containing protein</fullName>
    </recommendedName>
</protein>
<dbReference type="InterPro" id="IPR000003">
    <property type="entry name" value="Retinoid-X_rcpt/HNF4"/>
</dbReference>
<dbReference type="InterPro" id="IPR006573">
    <property type="entry name" value="NHR_dom"/>
</dbReference>
<keyword evidence="3" id="KW-0675">Receptor</keyword>
<keyword evidence="7" id="KW-1185">Reference proteome</keyword>
<dbReference type="PROSITE" id="PS51065">
    <property type="entry name" value="NHR"/>
    <property type="match status" value="1"/>
</dbReference>
<dbReference type="GO" id="GO:0003677">
    <property type="term" value="F:DNA binding"/>
    <property type="evidence" value="ECO:0007669"/>
    <property type="project" value="InterPro"/>
</dbReference>
<dbReference type="PRINTS" id="PR00545">
    <property type="entry name" value="RETINOIDXR"/>
</dbReference>
<reference evidence="6" key="1">
    <citation type="journal article" date="2020" name="J Insects Food Feed">
        <title>The yellow mealworm (Tenebrio molitor) genome: a resource for the emerging insects as food and feed industry.</title>
        <authorList>
            <person name="Eriksson T."/>
            <person name="Andere A."/>
            <person name="Kelstrup H."/>
            <person name="Emery V."/>
            <person name="Picard C."/>
        </authorList>
    </citation>
    <scope>NUCLEOTIDE SEQUENCE</scope>
    <source>
        <strain evidence="6">Stoneville</strain>
        <tissue evidence="6">Whole head</tissue>
    </source>
</reference>
<dbReference type="SMART" id="SM00588">
    <property type="entry name" value="NEUZ"/>
    <property type="match status" value="1"/>
</dbReference>
<sequence>MGQSSSKPVTFHKSHGDDVVVENGGLAAARLDNTPCWSSGLLFSALPVKADQKIYVKLVVVSKACHDVISVGFTSRDPASCGSAEIEDAATSWTCALSKHYCTENAVICFYLTTAGRVRYGKVDGVEREALDKRVAMGGPVWAVFHIWSEPTTVRVLSANEAMRTKDLRGEEVVYGVDCLETCGPPVVKDASVATCGQDENDGMCAICFVNGLEVVFVPCGHMCACSKTSAHAVGVGNIYDRVLSELVNKMKEMKMDKTELGCLRAIILYNPDVRGIKSVQEVEMLREKIYGVLEEYTRTTHPNEPGRFAKLLLRLPALRSIGLKCSEHLFFFKLIGDVPIDTFLMEMLESPADA</sequence>
<keyword evidence="1" id="KW-0805">Transcription regulation</keyword>
<comment type="caution">
    <text evidence="6">The sequence shown here is derived from an EMBL/GenBank/DDBJ whole genome shotgun (WGS) entry which is preliminary data.</text>
</comment>
<dbReference type="Gene3D" id="2.60.120.920">
    <property type="match status" value="1"/>
</dbReference>
<evidence type="ECO:0000256" key="2">
    <source>
        <dbReference type="ARBA" id="ARBA00023163"/>
    </source>
</evidence>
<dbReference type="SUPFAM" id="SSF48508">
    <property type="entry name" value="Nuclear receptor ligand-binding domain"/>
    <property type="match status" value="1"/>
</dbReference>
<dbReference type="Pfam" id="PF07177">
    <property type="entry name" value="Neuralized"/>
    <property type="match status" value="1"/>
</dbReference>
<dbReference type="InterPro" id="IPR050274">
    <property type="entry name" value="Nuclear_hormone_rcpt_NR2"/>
</dbReference>
<dbReference type="InterPro" id="IPR043136">
    <property type="entry name" value="B30.2/SPRY_sf"/>
</dbReference>
<evidence type="ECO:0000313" key="7">
    <source>
        <dbReference type="Proteomes" id="UP000719412"/>
    </source>
</evidence>
<dbReference type="EMBL" id="JABDTM020027325">
    <property type="protein sequence ID" value="KAH0810709.1"/>
    <property type="molecule type" value="Genomic_DNA"/>
</dbReference>
<dbReference type="GO" id="GO:0008270">
    <property type="term" value="F:zinc ion binding"/>
    <property type="evidence" value="ECO:0007669"/>
    <property type="project" value="InterPro"/>
</dbReference>
<dbReference type="PROSITE" id="PS51843">
    <property type="entry name" value="NR_LBD"/>
    <property type="match status" value="1"/>
</dbReference>
<proteinExistence type="predicted"/>
<dbReference type="PANTHER" id="PTHR24083">
    <property type="entry name" value="NUCLEAR HORMONE RECEPTOR"/>
    <property type="match status" value="1"/>
</dbReference>
<dbReference type="GO" id="GO:0005634">
    <property type="term" value="C:nucleus"/>
    <property type="evidence" value="ECO:0007669"/>
    <property type="project" value="InterPro"/>
</dbReference>
<dbReference type="Pfam" id="PF00104">
    <property type="entry name" value="Hormone_recep"/>
    <property type="match status" value="1"/>
</dbReference>
<keyword evidence="2" id="KW-0804">Transcription</keyword>
<dbReference type="InterPro" id="IPR035500">
    <property type="entry name" value="NHR-like_dom_sf"/>
</dbReference>
<dbReference type="Gene3D" id="1.10.565.10">
    <property type="entry name" value="Retinoid X Receptor"/>
    <property type="match status" value="1"/>
</dbReference>
<evidence type="ECO:0008006" key="8">
    <source>
        <dbReference type="Google" id="ProtNLM"/>
    </source>
</evidence>
<dbReference type="Proteomes" id="UP000719412">
    <property type="component" value="Unassembled WGS sequence"/>
</dbReference>
<organism evidence="6 7">
    <name type="scientific">Tenebrio molitor</name>
    <name type="common">Yellow mealworm beetle</name>
    <dbReference type="NCBI Taxonomy" id="7067"/>
    <lineage>
        <taxon>Eukaryota</taxon>
        <taxon>Metazoa</taxon>
        <taxon>Ecdysozoa</taxon>
        <taxon>Arthropoda</taxon>
        <taxon>Hexapoda</taxon>
        <taxon>Insecta</taxon>
        <taxon>Pterygota</taxon>
        <taxon>Neoptera</taxon>
        <taxon>Endopterygota</taxon>
        <taxon>Coleoptera</taxon>
        <taxon>Polyphaga</taxon>
        <taxon>Cucujiformia</taxon>
        <taxon>Tenebrionidae</taxon>
        <taxon>Tenebrio</taxon>
    </lineage>
</organism>